<feature type="non-terminal residue" evidence="1">
    <location>
        <position position="1"/>
    </location>
</feature>
<gene>
    <name evidence="1" type="ORF">L195_g026075</name>
</gene>
<evidence type="ECO:0000313" key="1">
    <source>
        <dbReference type="EMBL" id="PNY02756.1"/>
    </source>
</evidence>
<dbReference type="EMBL" id="ASHM01021763">
    <property type="protein sequence ID" value="PNY02756.1"/>
    <property type="molecule type" value="Genomic_DNA"/>
</dbReference>
<dbReference type="GO" id="GO:0000981">
    <property type="term" value="F:DNA-binding transcription factor activity, RNA polymerase II-specific"/>
    <property type="evidence" value="ECO:0007669"/>
    <property type="project" value="InterPro"/>
</dbReference>
<evidence type="ECO:0000313" key="2">
    <source>
        <dbReference type="Proteomes" id="UP000236291"/>
    </source>
</evidence>
<dbReference type="GO" id="GO:0045944">
    <property type="term" value="P:positive regulation of transcription by RNA polymerase II"/>
    <property type="evidence" value="ECO:0007669"/>
    <property type="project" value="InterPro"/>
</dbReference>
<dbReference type="InterPro" id="IPR014842">
    <property type="entry name" value="AFT"/>
</dbReference>
<name>A0A2K3NI87_TRIPR</name>
<dbReference type="ExpressionAtlas" id="A0A2K3NI87">
    <property type="expression patterns" value="baseline"/>
</dbReference>
<sequence>LVNNSRMKKCYAKSDNGGNGRTGYVTLGCQRGGEYMEYIHKEREEKTTKCDCPFKVKSYLLRSGRWSLNVVNGEHDHEMNEHFQGHKYVERLRPEEKELVRELTKNMTLMRNIMSTLKKTWQLMATTIKHIYNARYRLKQSSRGPKTEMLHLLK</sequence>
<dbReference type="PANTHER" id="PTHR31569">
    <property type="entry name" value="SWIM-TYPE DOMAIN-CONTAINING PROTEIN"/>
    <property type="match status" value="1"/>
</dbReference>
<dbReference type="AlphaFoldDB" id="A0A2K3NI87"/>
<reference evidence="1 2" key="1">
    <citation type="journal article" date="2014" name="Am. J. Bot.">
        <title>Genome assembly and annotation for red clover (Trifolium pratense; Fabaceae).</title>
        <authorList>
            <person name="Istvanek J."/>
            <person name="Jaros M."/>
            <person name="Krenek A."/>
            <person name="Repkova J."/>
        </authorList>
    </citation>
    <scope>NUCLEOTIDE SEQUENCE [LARGE SCALE GENOMIC DNA]</scope>
    <source>
        <strain evidence="2">cv. Tatra</strain>
        <tissue evidence="1">Young leaves</tissue>
    </source>
</reference>
<accession>A0A2K3NI87</accession>
<dbReference type="InterPro" id="IPR052579">
    <property type="entry name" value="Zinc_finger_SWIM"/>
</dbReference>
<dbReference type="Pfam" id="PF08731">
    <property type="entry name" value="AFT"/>
    <property type="match status" value="1"/>
</dbReference>
<organism evidence="1 2">
    <name type="scientific">Trifolium pratense</name>
    <name type="common">Red clover</name>
    <dbReference type="NCBI Taxonomy" id="57577"/>
    <lineage>
        <taxon>Eukaryota</taxon>
        <taxon>Viridiplantae</taxon>
        <taxon>Streptophyta</taxon>
        <taxon>Embryophyta</taxon>
        <taxon>Tracheophyta</taxon>
        <taxon>Spermatophyta</taxon>
        <taxon>Magnoliopsida</taxon>
        <taxon>eudicotyledons</taxon>
        <taxon>Gunneridae</taxon>
        <taxon>Pentapetalae</taxon>
        <taxon>rosids</taxon>
        <taxon>fabids</taxon>
        <taxon>Fabales</taxon>
        <taxon>Fabaceae</taxon>
        <taxon>Papilionoideae</taxon>
        <taxon>50 kb inversion clade</taxon>
        <taxon>NPAAA clade</taxon>
        <taxon>Hologalegina</taxon>
        <taxon>IRL clade</taxon>
        <taxon>Trifolieae</taxon>
        <taxon>Trifolium</taxon>
    </lineage>
</organism>
<dbReference type="PANTHER" id="PTHR31569:SF4">
    <property type="entry name" value="SWIM-TYPE DOMAIN-CONTAINING PROTEIN"/>
    <property type="match status" value="1"/>
</dbReference>
<dbReference type="GO" id="GO:0010106">
    <property type="term" value="P:cellular response to iron ion starvation"/>
    <property type="evidence" value="ECO:0007669"/>
    <property type="project" value="InterPro"/>
</dbReference>
<proteinExistence type="predicted"/>
<reference evidence="1 2" key="2">
    <citation type="journal article" date="2017" name="Front. Plant Sci.">
        <title>Gene Classification and Mining of Molecular Markers Useful in Red Clover (Trifolium pratense) Breeding.</title>
        <authorList>
            <person name="Istvanek J."/>
            <person name="Dluhosova J."/>
            <person name="Dluhos P."/>
            <person name="Patkova L."/>
            <person name="Nedelnik J."/>
            <person name="Repkova J."/>
        </authorList>
    </citation>
    <scope>NUCLEOTIDE SEQUENCE [LARGE SCALE GENOMIC DNA]</scope>
    <source>
        <strain evidence="2">cv. Tatra</strain>
        <tissue evidence="1">Young leaves</tissue>
    </source>
</reference>
<dbReference type="Proteomes" id="UP000236291">
    <property type="component" value="Unassembled WGS sequence"/>
</dbReference>
<protein>
    <submittedName>
        <fullName evidence="1">Protein FAR1-related sequence 5-like</fullName>
    </submittedName>
</protein>
<comment type="caution">
    <text evidence="1">The sequence shown here is derived from an EMBL/GenBank/DDBJ whole genome shotgun (WGS) entry which is preliminary data.</text>
</comment>